<evidence type="ECO:0000313" key="4">
    <source>
        <dbReference type="Proteomes" id="UP000221961"/>
    </source>
</evidence>
<name>A0A291RHZ4_9NOCA</name>
<dbReference type="Proteomes" id="UP000221961">
    <property type="component" value="Chromosome"/>
</dbReference>
<dbReference type="SUPFAM" id="SSF51679">
    <property type="entry name" value="Bacterial luciferase-like"/>
    <property type="match status" value="1"/>
</dbReference>
<feature type="domain" description="Luciferase-like" evidence="2">
    <location>
        <begin position="32"/>
        <end position="191"/>
    </location>
</feature>
<proteinExistence type="predicted"/>
<dbReference type="InterPro" id="IPR036661">
    <property type="entry name" value="Luciferase-like_sf"/>
</dbReference>
<dbReference type="Pfam" id="PF00296">
    <property type="entry name" value="Bac_luciferase"/>
    <property type="match status" value="1"/>
</dbReference>
<evidence type="ECO:0000313" key="3">
    <source>
        <dbReference type="EMBL" id="ATL67186.1"/>
    </source>
</evidence>
<evidence type="ECO:0000256" key="1">
    <source>
        <dbReference type="ARBA" id="ARBA00023002"/>
    </source>
</evidence>
<sequence>MTETRTAPRQSLPDRRFRFGVIGGPDHTGSSWRTLARRAEDLGYSTLSMPDGLHLLAPLPAATAAAAVTTTLRVGTFVLASTVRPPRTAAWEAHSVAELTGHRFELGIGTGNPGMNQAAVAEIGMPATTPAQRLALVEQTVRHLRDLETTPATPVMIAAGGPRSRALAGRLADIVTLAHPPRATGTDIERILADITDAAGNRCARLELHMNVLVVGDTIPRRLAPLVGDDIAALAAAGSLHLLRGTPRQMADEIQRRRDRFGFSYISVNELYLDRFAPVVELLNGA</sequence>
<dbReference type="GO" id="GO:0016705">
    <property type="term" value="F:oxidoreductase activity, acting on paired donors, with incorporation or reduction of molecular oxygen"/>
    <property type="evidence" value="ECO:0007669"/>
    <property type="project" value="InterPro"/>
</dbReference>
<dbReference type="GeneID" id="88358564"/>
<keyword evidence="1" id="KW-0560">Oxidoreductase</keyword>
<dbReference type="KEGG" id="ntp:CRH09_14260"/>
<dbReference type="EMBL" id="CP023778">
    <property type="protein sequence ID" value="ATL67186.1"/>
    <property type="molecule type" value="Genomic_DNA"/>
</dbReference>
<dbReference type="AlphaFoldDB" id="A0A291RHZ4"/>
<reference evidence="3 4" key="1">
    <citation type="submission" date="2017-10" db="EMBL/GenBank/DDBJ databases">
        <title>Comparative genomics between pathogenic Norcardia.</title>
        <authorList>
            <person name="Zeng L."/>
        </authorList>
    </citation>
    <scope>NUCLEOTIDE SEQUENCE [LARGE SCALE GENOMIC DNA]</scope>
    <source>
        <strain evidence="3 4">NC_YFY_NT001</strain>
    </source>
</reference>
<dbReference type="RefSeq" id="WP_098694332.1">
    <property type="nucleotide sequence ID" value="NZ_CP023778.1"/>
</dbReference>
<evidence type="ECO:0000259" key="2">
    <source>
        <dbReference type="Pfam" id="PF00296"/>
    </source>
</evidence>
<dbReference type="InterPro" id="IPR050564">
    <property type="entry name" value="F420-G6PD/mer"/>
</dbReference>
<dbReference type="PANTHER" id="PTHR43244:SF1">
    <property type="entry name" value="5,10-METHYLENETETRAHYDROMETHANOPTERIN REDUCTASE"/>
    <property type="match status" value="1"/>
</dbReference>
<protein>
    <submittedName>
        <fullName evidence="3">5,10-methylene tetrahydromethanopterin reductase</fullName>
    </submittedName>
</protein>
<gene>
    <name evidence="3" type="ORF">CRH09_14260</name>
</gene>
<organism evidence="3 4">
    <name type="scientific">Nocardia terpenica</name>
    <dbReference type="NCBI Taxonomy" id="455432"/>
    <lineage>
        <taxon>Bacteria</taxon>
        <taxon>Bacillati</taxon>
        <taxon>Actinomycetota</taxon>
        <taxon>Actinomycetes</taxon>
        <taxon>Mycobacteriales</taxon>
        <taxon>Nocardiaceae</taxon>
        <taxon>Nocardia</taxon>
    </lineage>
</organism>
<accession>A0A291RHZ4</accession>
<dbReference type="Gene3D" id="3.20.20.30">
    <property type="entry name" value="Luciferase-like domain"/>
    <property type="match status" value="1"/>
</dbReference>
<dbReference type="PANTHER" id="PTHR43244">
    <property type="match status" value="1"/>
</dbReference>
<dbReference type="InterPro" id="IPR011251">
    <property type="entry name" value="Luciferase-like_dom"/>
</dbReference>